<dbReference type="Gene3D" id="1.10.340.30">
    <property type="entry name" value="Hypothetical protein, domain 2"/>
    <property type="match status" value="1"/>
</dbReference>
<organism evidence="5">
    <name type="scientific">Schlesneria paludicola</name>
    <dbReference type="NCBI Taxonomy" id="360056"/>
    <lineage>
        <taxon>Bacteria</taxon>
        <taxon>Pseudomonadati</taxon>
        <taxon>Planctomycetota</taxon>
        <taxon>Planctomycetia</taxon>
        <taxon>Planctomycetales</taxon>
        <taxon>Planctomycetaceae</taxon>
        <taxon>Schlesneria</taxon>
    </lineage>
</organism>
<dbReference type="EMBL" id="DSVQ01000018">
    <property type="protein sequence ID" value="HGT40702.1"/>
    <property type="molecule type" value="Genomic_DNA"/>
</dbReference>
<evidence type="ECO:0000256" key="4">
    <source>
        <dbReference type="ARBA" id="ARBA00023014"/>
    </source>
</evidence>
<keyword evidence="1" id="KW-0004">4Fe-4S</keyword>
<dbReference type="SUPFAM" id="SSF48150">
    <property type="entry name" value="DNA-glycosylase"/>
    <property type="match status" value="1"/>
</dbReference>
<dbReference type="GO" id="GO:0051539">
    <property type="term" value="F:4 iron, 4 sulfur cluster binding"/>
    <property type="evidence" value="ECO:0007669"/>
    <property type="project" value="UniProtKB-KW"/>
</dbReference>
<comment type="caution">
    <text evidence="5">The sequence shown here is derived from an EMBL/GenBank/DDBJ whole genome shotgun (WGS) entry which is preliminary data.</text>
</comment>
<evidence type="ECO:0000256" key="2">
    <source>
        <dbReference type="ARBA" id="ARBA00022723"/>
    </source>
</evidence>
<dbReference type="InterPro" id="IPR011257">
    <property type="entry name" value="DNA_glycosylase"/>
</dbReference>
<evidence type="ECO:0000256" key="3">
    <source>
        <dbReference type="ARBA" id="ARBA00023004"/>
    </source>
</evidence>
<evidence type="ECO:0000256" key="1">
    <source>
        <dbReference type="ARBA" id="ARBA00022485"/>
    </source>
</evidence>
<accession>A0A7C4LMD7</accession>
<proteinExistence type="predicted"/>
<dbReference type="GO" id="GO:0006281">
    <property type="term" value="P:DNA repair"/>
    <property type="evidence" value="ECO:0007669"/>
    <property type="project" value="InterPro"/>
</dbReference>
<evidence type="ECO:0000313" key="5">
    <source>
        <dbReference type="EMBL" id="HGT40702.1"/>
    </source>
</evidence>
<keyword evidence="2" id="KW-0479">Metal-binding</keyword>
<gene>
    <name evidence="5" type="ORF">ENS64_15770</name>
</gene>
<keyword evidence="3" id="KW-0408">Iron</keyword>
<name>A0A7C4LMD7_9PLAN</name>
<dbReference type="InterPro" id="IPR023170">
    <property type="entry name" value="HhH_base_excis_C"/>
</dbReference>
<dbReference type="PANTHER" id="PTHR10359">
    <property type="entry name" value="A/G-SPECIFIC ADENINE GLYCOSYLASE/ENDONUCLEASE III"/>
    <property type="match status" value="1"/>
</dbReference>
<dbReference type="AlphaFoldDB" id="A0A7C4LMD7"/>
<evidence type="ECO:0008006" key="6">
    <source>
        <dbReference type="Google" id="ProtNLM"/>
    </source>
</evidence>
<reference evidence="5" key="1">
    <citation type="journal article" date="2020" name="mSystems">
        <title>Genome- and Community-Level Interaction Insights into Carbon Utilization and Element Cycling Functions of Hydrothermarchaeota in Hydrothermal Sediment.</title>
        <authorList>
            <person name="Zhou Z."/>
            <person name="Liu Y."/>
            <person name="Xu W."/>
            <person name="Pan J."/>
            <person name="Luo Z.H."/>
            <person name="Li M."/>
        </authorList>
    </citation>
    <scope>NUCLEOTIDE SEQUENCE [LARGE SCALE GENOMIC DNA]</scope>
    <source>
        <strain evidence="5">SpSt-508</strain>
    </source>
</reference>
<dbReference type="GO" id="GO:0003824">
    <property type="term" value="F:catalytic activity"/>
    <property type="evidence" value="ECO:0007669"/>
    <property type="project" value="InterPro"/>
</dbReference>
<protein>
    <recommendedName>
        <fullName evidence="6">Endonuclease</fullName>
    </recommendedName>
</protein>
<sequence>MQPDTSLAAAFEAWQWRLGKAAPASFAAAWQRVVAELLAGPQQPRRESELHGLFRETSLQSPATTAAASLGQLAEALAPFPRGTKQAPVIAALARWWLRTWGDDVDPDWRHDLEQCRRELRRIRGLGPETADRLLLFAAGQSVFPVERAALRIAVRHGWLDVPVDDAAAQALFRSAAGDDVTGLQQLSRWLHELGATHCGRIPECAGCPLEPYLPVGGPHEPPDST</sequence>
<dbReference type="GO" id="GO:0046872">
    <property type="term" value="F:metal ion binding"/>
    <property type="evidence" value="ECO:0007669"/>
    <property type="project" value="UniProtKB-KW"/>
</dbReference>
<dbReference type="Gene3D" id="1.10.1670.10">
    <property type="entry name" value="Helix-hairpin-Helix base-excision DNA repair enzymes (C-terminal)"/>
    <property type="match status" value="1"/>
</dbReference>
<keyword evidence="4" id="KW-0411">Iron-sulfur</keyword>